<keyword evidence="2" id="KW-1185">Reference proteome</keyword>
<accession>A0A2P6NPR2</accession>
<organism evidence="1 2">
    <name type="scientific">Planoprotostelium fungivorum</name>
    <dbReference type="NCBI Taxonomy" id="1890364"/>
    <lineage>
        <taxon>Eukaryota</taxon>
        <taxon>Amoebozoa</taxon>
        <taxon>Evosea</taxon>
        <taxon>Variosea</taxon>
        <taxon>Cavosteliida</taxon>
        <taxon>Cavosteliaceae</taxon>
        <taxon>Planoprotostelium</taxon>
    </lineage>
</organism>
<gene>
    <name evidence="1" type="ORF">PROFUN_06073</name>
</gene>
<dbReference type="EMBL" id="MDYQ01000037">
    <property type="protein sequence ID" value="PRP85951.1"/>
    <property type="molecule type" value="Genomic_DNA"/>
</dbReference>
<evidence type="ECO:0000313" key="1">
    <source>
        <dbReference type="EMBL" id="PRP85951.1"/>
    </source>
</evidence>
<dbReference type="Proteomes" id="UP000241769">
    <property type="component" value="Unassembled WGS sequence"/>
</dbReference>
<comment type="caution">
    <text evidence="1">The sequence shown here is derived from an EMBL/GenBank/DDBJ whole genome shotgun (WGS) entry which is preliminary data.</text>
</comment>
<reference evidence="1 2" key="1">
    <citation type="journal article" date="2018" name="Genome Biol. Evol.">
        <title>Multiple Roots of Fruiting Body Formation in Amoebozoa.</title>
        <authorList>
            <person name="Hillmann F."/>
            <person name="Forbes G."/>
            <person name="Novohradska S."/>
            <person name="Ferling I."/>
            <person name="Riege K."/>
            <person name="Groth M."/>
            <person name="Westermann M."/>
            <person name="Marz M."/>
            <person name="Spaller T."/>
            <person name="Winckler T."/>
            <person name="Schaap P."/>
            <person name="Glockner G."/>
        </authorList>
    </citation>
    <scope>NUCLEOTIDE SEQUENCE [LARGE SCALE GENOMIC DNA]</scope>
    <source>
        <strain evidence="1 2">Jena</strain>
    </source>
</reference>
<protein>
    <submittedName>
        <fullName evidence="1">Uncharacterized protein</fullName>
    </submittedName>
</protein>
<proteinExistence type="predicted"/>
<sequence>MEKSTAPKKKKQKVDHNPRYVHLFMLEKETFRRLLMNNRNVQRRTRQFHSLKEVDKSLRHLDAEALEQYLSQPKSNKTVLAHLEKQPNSS</sequence>
<evidence type="ECO:0000313" key="2">
    <source>
        <dbReference type="Proteomes" id="UP000241769"/>
    </source>
</evidence>
<dbReference type="InParanoid" id="A0A2P6NPR2"/>
<name>A0A2P6NPR2_9EUKA</name>
<dbReference type="AlphaFoldDB" id="A0A2P6NPR2"/>